<dbReference type="EMBL" id="CATIWC010001462">
    <property type="protein sequence ID" value="CAI8584161.1"/>
    <property type="molecule type" value="Genomic_DNA"/>
</dbReference>
<organism evidence="1 2">
    <name type="scientific">Vicia faba</name>
    <name type="common">Broad bean</name>
    <name type="synonym">Faba vulgaris</name>
    <dbReference type="NCBI Taxonomy" id="3906"/>
    <lineage>
        <taxon>Eukaryota</taxon>
        <taxon>Viridiplantae</taxon>
        <taxon>Streptophyta</taxon>
        <taxon>Embryophyta</taxon>
        <taxon>Tracheophyta</taxon>
        <taxon>Spermatophyta</taxon>
        <taxon>Magnoliopsida</taxon>
        <taxon>eudicotyledons</taxon>
        <taxon>Gunneridae</taxon>
        <taxon>Pentapetalae</taxon>
        <taxon>rosids</taxon>
        <taxon>fabids</taxon>
        <taxon>Fabales</taxon>
        <taxon>Fabaceae</taxon>
        <taxon>Papilionoideae</taxon>
        <taxon>50 kb inversion clade</taxon>
        <taxon>NPAAA clade</taxon>
        <taxon>Hologalegina</taxon>
        <taxon>IRL clade</taxon>
        <taxon>Fabeae</taxon>
        <taxon>Vicia</taxon>
    </lineage>
</organism>
<sequence length="157" mass="17696">MTYFAVGHEELLVSEASSQEVKDSKAHYTLTNEKVSSFERDRSRLHIHLDQVSPFLEKVDLNESPTTLVGHILKQSCLKRISLVLIRWKSWLGPGKTWSYLNITLHVIQDCSPAKGKILLPALKFDSDRGGRLRTPLQNTLGLARSERGAPTMQNCV</sequence>
<dbReference type="AlphaFoldDB" id="A0AAV0YEB8"/>
<evidence type="ECO:0000313" key="2">
    <source>
        <dbReference type="Proteomes" id="UP001157006"/>
    </source>
</evidence>
<gene>
    <name evidence="1" type="ORF">VFH_U061440</name>
</gene>
<protein>
    <submittedName>
        <fullName evidence="1">Uncharacterized protein</fullName>
    </submittedName>
</protein>
<evidence type="ECO:0000313" key="1">
    <source>
        <dbReference type="EMBL" id="CAI8584161.1"/>
    </source>
</evidence>
<dbReference type="Proteomes" id="UP001157006">
    <property type="component" value="Unassembled WGS sequence"/>
</dbReference>
<accession>A0AAV0YEB8</accession>
<reference evidence="1 2" key="1">
    <citation type="submission" date="2023-01" db="EMBL/GenBank/DDBJ databases">
        <authorList>
            <person name="Kreplak J."/>
        </authorList>
    </citation>
    <scope>NUCLEOTIDE SEQUENCE [LARGE SCALE GENOMIC DNA]</scope>
</reference>
<name>A0AAV0YEB8_VICFA</name>
<keyword evidence="2" id="KW-1185">Reference proteome</keyword>
<proteinExistence type="predicted"/>
<comment type="caution">
    <text evidence="1">The sequence shown here is derived from an EMBL/GenBank/DDBJ whole genome shotgun (WGS) entry which is preliminary data.</text>
</comment>